<reference evidence="2" key="2">
    <citation type="submission" date="2015-01" db="EMBL/GenBank/DDBJ databases">
        <title>Evolutionary Origins and Diversification of the Mycorrhizal Mutualists.</title>
        <authorList>
            <consortium name="DOE Joint Genome Institute"/>
            <consortium name="Mycorrhizal Genomics Consortium"/>
            <person name="Kohler A."/>
            <person name="Kuo A."/>
            <person name="Nagy L.G."/>
            <person name="Floudas D."/>
            <person name="Copeland A."/>
            <person name="Barry K.W."/>
            <person name="Cichocki N."/>
            <person name="Veneault-Fourrey C."/>
            <person name="LaButti K."/>
            <person name="Lindquist E.A."/>
            <person name="Lipzen A."/>
            <person name="Lundell T."/>
            <person name="Morin E."/>
            <person name="Murat C."/>
            <person name="Riley R."/>
            <person name="Ohm R."/>
            <person name="Sun H."/>
            <person name="Tunlid A."/>
            <person name="Henrissat B."/>
            <person name="Grigoriev I.V."/>
            <person name="Hibbett D.S."/>
            <person name="Martin F."/>
        </authorList>
    </citation>
    <scope>NUCLEOTIDE SEQUENCE [LARGE SCALE GENOMIC DNA]</scope>
    <source>
        <strain evidence="2">Marx 270</strain>
    </source>
</reference>
<dbReference type="EMBL" id="KN831978">
    <property type="protein sequence ID" value="KIO03156.1"/>
    <property type="molecule type" value="Genomic_DNA"/>
</dbReference>
<dbReference type="Gene3D" id="3.30.710.10">
    <property type="entry name" value="Potassium Channel Kv1.1, Chain A"/>
    <property type="match status" value="1"/>
</dbReference>
<dbReference type="HOGENOM" id="CLU_047592_4_0_1"/>
<gene>
    <name evidence="1" type="ORF">M404DRAFT_27433</name>
</gene>
<proteinExistence type="predicted"/>
<dbReference type="InParanoid" id="A0A0C3P6F5"/>
<keyword evidence="2" id="KW-1185">Reference proteome</keyword>
<dbReference type="AlphaFoldDB" id="A0A0C3P6F5"/>
<dbReference type="OrthoDB" id="2687485at2759"/>
<name>A0A0C3P6F5_PISTI</name>
<accession>A0A0C3P6F5</accession>
<organism evidence="1 2">
    <name type="scientific">Pisolithus tinctorius Marx 270</name>
    <dbReference type="NCBI Taxonomy" id="870435"/>
    <lineage>
        <taxon>Eukaryota</taxon>
        <taxon>Fungi</taxon>
        <taxon>Dikarya</taxon>
        <taxon>Basidiomycota</taxon>
        <taxon>Agaricomycotina</taxon>
        <taxon>Agaricomycetes</taxon>
        <taxon>Agaricomycetidae</taxon>
        <taxon>Boletales</taxon>
        <taxon>Sclerodermatineae</taxon>
        <taxon>Pisolithaceae</taxon>
        <taxon>Pisolithus</taxon>
    </lineage>
</organism>
<dbReference type="Proteomes" id="UP000054217">
    <property type="component" value="Unassembled WGS sequence"/>
</dbReference>
<protein>
    <recommendedName>
        <fullName evidence="3">BTB domain-containing protein</fullName>
    </recommendedName>
</protein>
<dbReference type="InterPro" id="IPR011333">
    <property type="entry name" value="SKP1/BTB/POZ_sf"/>
</dbReference>
<evidence type="ECO:0000313" key="2">
    <source>
        <dbReference type="Proteomes" id="UP000054217"/>
    </source>
</evidence>
<reference evidence="1 2" key="1">
    <citation type="submission" date="2014-04" db="EMBL/GenBank/DDBJ databases">
        <authorList>
            <consortium name="DOE Joint Genome Institute"/>
            <person name="Kuo A."/>
            <person name="Kohler A."/>
            <person name="Costa M.D."/>
            <person name="Nagy L.G."/>
            <person name="Floudas D."/>
            <person name="Copeland A."/>
            <person name="Barry K.W."/>
            <person name="Cichocki N."/>
            <person name="Veneault-Fourrey C."/>
            <person name="LaButti K."/>
            <person name="Lindquist E.A."/>
            <person name="Lipzen A."/>
            <person name="Lundell T."/>
            <person name="Morin E."/>
            <person name="Murat C."/>
            <person name="Sun H."/>
            <person name="Tunlid A."/>
            <person name="Henrissat B."/>
            <person name="Grigoriev I.V."/>
            <person name="Hibbett D.S."/>
            <person name="Martin F."/>
            <person name="Nordberg H.P."/>
            <person name="Cantor M.N."/>
            <person name="Hua S.X."/>
        </authorList>
    </citation>
    <scope>NUCLEOTIDE SEQUENCE [LARGE SCALE GENOMIC DNA]</scope>
    <source>
        <strain evidence="1 2">Marx 270</strain>
    </source>
</reference>
<evidence type="ECO:0000313" key="1">
    <source>
        <dbReference type="EMBL" id="KIO03156.1"/>
    </source>
</evidence>
<sequence length="258" mass="30350">MTFRDMFGANRDAGLDPVDGKSDEQPIVIPEVAAEVFELFLSVCYNKWRPDTSKMRDEMIFQLLELSRKYQSKAARDYALGRLKSRRWAIAPDKLVSVSLKYQIKETFQYAFNRLIRLHLNDLDCNLLTSPVWNTLIMVKERLDLHRHIVACEPPTMVHSKRCQDRRACNNDWRQVWWNGMGRFLLDGRNPLSYADAMQQFQQFDYGRVCPDCWRHMLDFCKTEKAFLHEDTLIEATCQDLAGRLIKEPLFDDVFVVD</sequence>
<evidence type="ECO:0008006" key="3">
    <source>
        <dbReference type="Google" id="ProtNLM"/>
    </source>
</evidence>